<keyword evidence="4" id="KW-0547">Nucleotide-binding</keyword>
<dbReference type="AlphaFoldDB" id="A0A328BBS5"/>
<evidence type="ECO:0000313" key="9">
    <source>
        <dbReference type="Proteomes" id="UP000249524"/>
    </source>
</evidence>
<keyword evidence="5" id="KW-0067">ATP-binding</keyword>
<sequence length="254" mass="27614">MSKRALKRQLREGAFDAGQFEGDDKIRRLPVDRGWSPLPHHNDDRQQGYLKTIKAKSEGQQALINAIDAKNLVLALGPAGTGKTYLAIAKAVEALESGRVGRIVLSRPAVEAGESIGFLPGDAEDKLAPYLRPLYDALSDRLSMKRVRALMSEGAIEIAPVGFMRGRTLNNAFVVIDEAQNCTYGQLKMLLTRLGWHSTMVVTGDPNQSDLLPEISGLGPVASRLEEVGNIAVVRLADQDIVRHPLVAEMLGVL</sequence>
<dbReference type="InterPro" id="IPR051451">
    <property type="entry name" value="PhoH2-like"/>
</dbReference>
<keyword evidence="3" id="KW-0963">Cytoplasm</keyword>
<proteinExistence type="inferred from homology"/>
<dbReference type="Pfam" id="PF02562">
    <property type="entry name" value="PhoH"/>
    <property type="match status" value="1"/>
</dbReference>
<dbReference type="Gene3D" id="3.40.50.300">
    <property type="entry name" value="P-loop containing nucleotide triphosphate hydrolases"/>
    <property type="match status" value="1"/>
</dbReference>
<evidence type="ECO:0000256" key="4">
    <source>
        <dbReference type="ARBA" id="ARBA00022741"/>
    </source>
</evidence>
<dbReference type="InterPro" id="IPR003714">
    <property type="entry name" value="PhoH"/>
</dbReference>
<evidence type="ECO:0000256" key="6">
    <source>
        <dbReference type="ARBA" id="ARBA00039970"/>
    </source>
</evidence>
<comment type="caution">
    <text evidence="8">The sequence shown here is derived from an EMBL/GenBank/DDBJ whole genome shotgun (WGS) entry which is preliminary data.</text>
</comment>
<evidence type="ECO:0000256" key="2">
    <source>
        <dbReference type="ARBA" id="ARBA00010393"/>
    </source>
</evidence>
<dbReference type="SUPFAM" id="SSF52540">
    <property type="entry name" value="P-loop containing nucleoside triphosphate hydrolases"/>
    <property type="match status" value="1"/>
</dbReference>
<gene>
    <name evidence="8" type="ORF">DJ019_19155</name>
</gene>
<dbReference type="GO" id="GO:0005829">
    <property type="term" value="C:cytosol"/>
    <property type="evidence" value="ECO:0007669"/>
    <property type="project" value="TreeGrafter"/>
</dbReference>
<keyword evidence="9" id="KW-1185">Reference proteome</keyword>
<dbReference type="PANTHER" id="PTHR30473">
    <property type="entry name" value="PROTEIN PHOH"/>
    <property type="match status" value="1"/>
</dbReference>
<comment type="subcellular location">
    <subcellularLocation>
        <location evidence="1">Cytoplasm</location>
    </subcellularLocation>
</comment>
<evidence type="ECO:0000256" key="5">
    <source>
        <dbReference type="ARBA" id="ARBA00022840"/>
    </source>
</evidence>
<name>A0A328BBS5_9CAUL</name>
<dbReference type="FunFam" id="3.40.50.300:FF:000013">
    <property type="entry name" value="PhoH family ATPase"/>
    <property type="match status" value="1"/>
</dbReference>
<reference evidence="8 9" key="1">
    <citation type="submission" date="2018-05" db="EMBL/GenBank/DDBJ databases">
        <authorList>
            <person name="Lanie J.A."/>
            <person name="Ng W.-L."/>
            <person name="Kazmierczak K.M."/>
            <person name="Andrzejewski T.M."/>
            <person name="Davidsen T.M."/>
            <person name="Wayne K.J."/>
            <person name="Tettelin H."/>
            <person name="Glass J.I."/>
            <person name="Rusch D."/>
            <person name="Podicherti R."/>
            <person name="Tsui H.-C.T."/>
            <person name="Winkler M.E."/>
        </authorList>
    </citation>
    <scope>NUCLEOTIDE SEQUENCE [LARGE SCALE GENOMIC DNA]</scope>
    <source>
        <strain evidence="8 9">BUT-10</strain>
    </source>
</reference>
<dbReference type="EMBL" id="QFYS01000011">
    <property type="protein sequence ID" value="RAK62538.1"/>
    <property type="molecule type" value="Genomic_DNA"/>
</dbReference>
<evidence type="ECO:0000313" key="8">
    <source>
        <dbReference type="EMBL" id="RAK62538.1"/>
    </source>
</evidence>
<feature type="domain" description="PhoH-like protein" evidence="7">
    <location>
        <begin position="53"/>
        <end position="251"/>
    </location>
</feature>
<organism evidence="8 9">
    <name type="scientific">Phenylobacterium kunshanense</name>
    <dbReference type="NCBI Taxonomy" id="1445034"/>
    <lineage>
        <taxon>Bacteria</taxon>
        <taxon>Pseudomonadati</taxon>
        <taxon>Pseudomonadota</taxon>
        <taxon>Alphaproteobacteria</taxon>
        <taxon>Caulobacterales</taxon>
        <taxon>Caulobacteraceae</taxon>
        <taxon>Phenylobacterium</taxon>
    </lineage>
</organism>
<accession>A0A328BBS5</accession>
<dbReference type="PANTHER" id="PTHR30473:SF1">
    <property type="entry name" value="PHOH-LIKE PROTEIN"/>
    <property type="match status" value="1"/>
</dbReference>
<evidence type="ECO:0000256" key="1">
    <source>
        <dbReference type="ARBA" id="ARBA00004496"/>
    </source>
</evidence>
<dbReference type="OrthoDB" id="9805148at2"/>
<evidence type="ECO:0000256" key="3">
    <source>
        <dbReference type="ARBA" id="ARBA00022490"/>
    </source>
</evidence>
<dbReference type="GO" id="GO:0005524">
    <property type="term" value="F:ATP binding"/>
    <property type="evidence" value="ECO:0007669"/>
    <property type="project" value="UniProtKB-KW"/>
</dbReference>
<protein>
    <recommendedName>
        <fullName evidence="6">PhoH-like protein</fullName>
    </recommendedName>
</protein>
<dbReference type="InterPro" id="IPR027417">
    <property type="entry name" value="P-loop_NTPase"/>
</dbReference>
<dbReference type="RefSeq" id="WP_111278075.1">
    <property type="nucleotide sequence ID" value="NZ_QFYS01000011.1"/>
</dbReference>
<comment type="similarity">
    <text evidence="2">Belongs to the PhoH family.</text>
</comment>
<dbReference type="Proteomes" id="UP000249524">
    <property type="component" value="Unassembled WGS sequence"/>
</dbReference>
<evidence type="ECO:0000259" key="7">
    <source>
        <dbReference type="Pfam" id="PF02562"/>
    </source>
</evidence>